<comment type="caution">
    <text evidence="1">The sequence shown here is derived from an EMBL/GenBank/DDBJ whole genome shotgun (WGS) entry which is preliminary data.</text>
</comment>
<name>A0ACC1SP41_9HYPO</name>
<dbReference type="EMBL" id="JANRMS010000235">
    <property type="protein sequence ID" value="KAJ3543633.1"/>
    <property type="molecule type" value="Genomic_DNA"/>
</dbReference>
<evidence type="ECO:0000313" key="2">
    <source>
        <dbReference type="Proteomes" id="UP001148629"/>
    </source>
</evidence>
<protein>
    <submittedName>
        <fullName evidence="1">Uncharacterized protein</fullName>
    </submittedName>
</protein>
<evidence type="ECO:0000313" key="1">
    <source>
        <dbReference type="EMBL" id="KAJ3543633.1"/>
    </source>
</evidence>
<organism evidence="1 2">
    <name type="scientific">Fusarium decemcellulare</name>
    <dbReference type="NCBI Taxonomy" id="57161"/>
    <lineage>
        <taxon>Eukaryota</taxon>
        <taxon>Fungi</taxon>
        <taxon>Dikarya</taxon>
        <taxon>Ascomycota</taxon>
        <taxon>Pezizomycotina</taxon>
        <taxon>Sordariomycetes</taxon>
        <taxon>Hypocreomycetidae</taxon>
        <taxon>Hypocreales</taxon>
        <taxon>Nectriaceae</taxon>
        <taxon>Fusarium</taxon>
        <taxon>Fusarium decemcellulare species complex</taxon>
    </lineage>
</organism>
<dbReference type="Proteomes" id="UP001148629">
    <property type="component" value="Unassembled WGS sequence"/>
</dbReference>
<proteinExistence type="predicted"/>
<gene>
    <name evidence="1" type="ORF">NM208_g3466</name>
</gene>
<accession>A0ACC1SP41</accession>
<reference evidence="1" key="1">
    <citation type="submission" date="2022-08" db="EMBL/GenBank/DDBJ databases">
        <title>Genome Sequence of Fusarium decemcellulare.</title>
        <authorList>
            <person name="Buettner E."/>
        </authorList>
    </citation>
    <scope>NUCLEOTIDE SEQUENCE</scope>
    <source>
        <strain evidence="1">Babe19</strain>
    </source>
</reference>
<sequence>MRPSVNTSRRICNLTAEEVDKKRAIDRDNQRHHRAKNKAYIRSLEQKVTELTAQLRESEDLLEQYQQREANAHQPVVPLSLSSTIASTQPKSVERNYTEALASLPITSDDSINSYLDSLPLDLGTGMTVHSFNASQDFNLLDWDLTGVFDNLCPTAEAVPSAAAYNTAAASWDDVGSQDQTAEWQMLPLHIPPTTKLDEVIITTTAAWRSRSLQHEELNKTVFPSISSLLDRPNHVDQGLPSSFSETVAAQVWRSPLKGLAERIGFMYTLSHLIRCTRESTTSITSSIFEYRSVRGRTYQSSKTTEYWAPNDEKHIESFDVAHQWMTMMQDDNLYTAPITNNPQRILDIGTGTGIWAIDMADQFPSATIIGTDISPTQPPWVPPNLTFQIDDAQLDWTFEPNSFDFIHVRFMYGAIDDWPKLYRQIYKCLKPGGWFQHMEPDIAARCSNPKAIEGNKVWKQWTQLFYDAGDKLGRTFRLSDIEMEKSARDAGFADITHRVFNIPYGTWPKDKRLKQLGQFAGLYLDLSLDGFALLPIGEVLGWSFDEVEVLVAKMRAVVRNPNNWVNSDMHMVYGRKPDDAAKQTEQLS</sequence>
<keyword evidence="2" id="KW-1185">Reference proteome</keyword>